<comment type="caution">
    <text evidence="2">The sequence shown here is derived from an EMBL/GenBank/DDBJ whole genome shotgun (WGS) entry which is preliminary data.</text>
</comment>
<accession>A0ABW4GXN2</accession>
<sequence>MSGLVGGLVFGAVMAQIGFLPTVAAIVRTDSVGLGFAVHLLFAAIIGAGFGVLVERQRAAASELLFWGFVYGALWWFLGPLTLLPILLGQPVTWDLVSGQNLTPSLFGHLAYGAVTAAVFAWRQAPVIRIHLATVARGVMAGLLAAAALVFSLGIMVGEVPYELLYASLAVGGGYGLLFGKRPEGTGPALIRGMVYGFVWWILLVLTAPALLAGGRLDWSIGAVRAALPDLVGYLLLGAGTGAVFTWLGGLGRVLFVDDVRRLRPDRFGVSRLRAACYGGTFGLAGGLIATLFTGPLGLVEGLAAGTSYALFFRGRSFDPASGIGWGLSYGFLWWLLGSLTLWPVLQGGHPQWSAALLAADSPALVGHLAFGAVLGVGYQRLEERTSPWWLTRGQAAAERAIALREQTLGSAPAIWTLVLLLAAIIPTLVVA</sequence>
<feature type="transmembrane region" description="Helical" evidence="1">
    <location>
        <begin position="164"/>
        <end position="181"/>
    </location>
</feature>
<keyword evidence="3" id="KW-1185">Reference proteome</keyword>
<gene>
    <name evidence="2" type="ORF">ACFSJ0_61595</name>
</gene>
<feature type="transmembrane region" description="Helical" evidence="1">
    <location>
        <begin position="324"/>
        <end position="343"/>
    </location>
</feature>
<feature type="transmembrane region" description="Helical" evidence="1">
    <location>
        <begin position="232"/>
        <end position="256"/>
    </location>
</feature>
<feature type="transmembrane region" description="Helical" evidence="1">
    <location>
        <begin position="135"/>
        <end position="158"/>
    </location>
</feature>
<organism evidence="2 3">
    <name type="scientific">Nonomuraea guangzhouensis</name>
    <dbReference type="NCBI Taxonomy" id="1291555"/>
    <lineage>
        <taxon>Bacteria</taxon>
        <taxon>Bacillati</taxon>
        <taxon>Actinomycetota</taxon>
        <taxon>Actinomycetes</taxon>
        <taxon>Streptosporangiales</taxon>
        <taxon>Streptosporangiaceae</taxon>
        <taxon>Nonomuraea</taxon>
    </lineage>
</organism>
<dbReference type="EMBL" id="JBHUCM010000077">
    <property type="protein sequence ID" value="MFD1547527.1"/>
    <property type="molecule type" value="Genomic_DNA"/>
</dbReference>
<evidence type="ECO:0000313" key="2">
    <source>
        <dbReference type="EMBL" id="MFD1547527.1"/>
    </source>
</evidence>
<dbReference type="RefSeq" id="WP_219539242.1">
    <property type="nucleotide sequence ID" value="NZ_JAHKRM010000056.1"/>
</dbReference>
<feature type="transmembrane region" description="Helical" evidence="1">
    <location>
        <begin position="31"/>
        <end position="52"/>
    </location>
</feature>
<feature type="transmembrane region" description="Helical" evidence="1">
    <location>
        <begin position="106"/>
        <end position="123"/>
    </location>
</feature>
<evidence type="ECO:0000313" key="3">
    <source>
        <dbReference type="Proteomes" id="UP001597097"/>
    </source>
</evidence>
<keyword evidence="1" id="KW-0812">Transmembrane</keyword>
<proteinExistence type="predicted"/>
<protein>
    <submittedName>
        <fullName evidence="2">DUF1440 domain-containing protein</fullName>
    </submittedName>
</protein>
<dbReference type="Proteomes" id="UP001597097">
    <property type="component" value="Unassembled WGS sequence"/>
</dbReference>
<keyword evidence="1" id="KW-1133">Transmembrane helix</keyword>
<keyword evidence="1" id="KW-0472">Membrane</keyword>
<name>A0ABW4GXN2_9ACTN</name>
<reference evidence="3" key="1">
    <citation type="journal article" date="2019" name="Int. J. Syst. Evol. Microbiol.">
        <title>The Global Catalogue of Microorganisms (GCM) 10K type strain sequencing project: providing services to taxonomists for standard genome sequencing and annotation.</title>
        <authorList>
            <consortium name="The Broad Institute Genomics Platform"/>
            <consortium name="The Broad Institute Genome Sequencing Center for Infectious Disease"/>
            <person name="Wu L."/>
            <person name="Ma J."/>
        </authorList>
    </citation>
    <scope>NUCLEOTIDE SEQUENCE [LARGE SCALE GENOMIC DNA]</scope>
    <source>
        <strain evidence="3">CGMCC 1.15399</strain>
    </source>
</reference>
<feature type="transmembrane region" description="Helical" evidence="1">
    <location>
        <begin position="193"/>
        <end position="212"/>
    </location>
</feature>
<feature type="transmembrane region" description="Helical" evidence="1">
    <location>
        <begin position="414"/>
        <end position="431"/>
    </location>
</feature>
<feature type="transmembrane region" description="Helical" evidence="1">
    <location>
        <begin position="277"/>
        <end position="304"/>
    </location>
</feature>
<evidence type="ECO:0000256" key="1">
    <source>
        <dbReference type="SAM" id="Phobius"/>
    </source>
</evidence>
<feature type="transmembrane region" description="Helical" evidence="1">
    <location>
        <begin position="64"/>
        <end position="86"/>
    </location>
</feature>